<dbReference type="EMBL" id="JBHLHV010000001">
    <property type="protein sequence ID" value="MFB8893036.1"/>
    <property type="molecule type" value="Genomic_DNA"/>
</dbReference>
<name>A0ABV5ESU6_9MICO</name>
<gene>
    <name evidence="1" type="ORF">AB7P39_09295</name>
</gene>
<accession>A0ABV5ESU6</accession>
<comment type="caution">
    <text evidence="1">The sequence shown here is derived from an EMBL/GenBank/DDBJ whole genome shotgun (WGS) entry which is preliminary data.</text>
</comment>
<proteinExistence type="predicted"/>
<keyword evidence="2" id="KW-1185">Reference proteome</keyword>
<sequence length="135" mass="14235">MSGRSGARRFELETHPAGVVVLLDGPSALCQRIVVSGRKTTPETDLLFRLAEDPGGGVLHYQSRSWGFSSSLGRSRVREALEAADGALMGVLKLDPVSFVARRGPMAGNLVAYMEPKLTLIDAGEGRLAPSGGEG</sequence>
<reference evidence="1 2" key="1">
    <citation type="submission" date="2024-08" db="EMBL/GenBank/DDBJ databases">
        <title>Heavy metals resistant antinobacteria isolated from wastewater.</title>
        <authorList>
            <person name="Roman Ponce B."/>
            <person name="Blanco Mercado M.A."/>
            <person name="Avila Aldana I.N."/>
            <person name="Morales Arrieta S."/>
        </authorList>
    </citation>
    <scope>NUCLEOTIDE SEQUENCE [LARGE SCALE GENOMIC DNA]</scope>
    <source>
        <strain evidence="2">sma-1</strain>
    </source>
</reference>
<organism evidence="1 2">
    <name type="scientific">Microbacterium plantarum</name>
    <dbReference type="NCBI Taxonomy" id="1816425"/>
    <lineage>
        <taxon>Bacteria</taxon>
        <taxon>Bacillati</taxon>
        <taxon>Actinomycetota</taxon>
        <taxon>Actinomycetes</taxon>
        <taxon>Micrococcales</taxon>
        <taxon>Microbacteriaceae</taxon>
        <taxon>Microbacterium</taxon>
    </lineage>
</organism>
<evidence type="ECO:0000313" key="2">
    <source>
        <dbReference type="Proteomes" id="UP001589643"/>
    </source>
</evidence>
<dbReference type="Proteomes" id="UP001589643">
    <property type="component" value="Unassembled WGS sequence"/>
</dbReference>
<protein>
    <submittedName>
        <fullName evidence="1">Uncharacterized protein</fullName>
    </submittedName>
</protein>
<dbReference type="RefSeq" id="WP_378718493.1">
    <property type="nucleotide sequence ID" value="NZ_JBHLHV010000001.1"/>
</dbReference>
<evidence type="ECO:0000313" key="1">
    <source>
        <dbReference type="EMBL" id="MFB8893036.1"/>
    </source>
</evidence>